<sequence length="385" mass="44155">MDYEMSNIYILNQTTDAEIRELCHALWDWNACQNCQSLYSCDNAACPWSRLTSLKTYFDFYKDTTACYAPETFNPALRSHGDLIAIIRFVRDRPSTRRDDLVEEYFNSRNEMVQVNEEDKQRAFNMAVRILLMVSCCADNHSGSLLGDTEPSVWHRDESLNNFVSATFPKGDHPSQNEDNISLLSLRQTIRATKLKKIARISFRGTNDIRNHLKLDQTNGVVELYHHTAALKECLKASKTSANNLASKIFPRQLLLETIDSLERILFPMDNESLSLLRSLVSAESLDPDCQDRRFQSYRLDHEKETTYNYWGSRLMDLCDEIENPKPRGDFGLWLKANSKDRHVMLATLVGISVAILLGILSLVVGLFQAWVAYEAWKHPVNDSP</sequence>
<comment type="caution">
    <text evidence="2">The sequence shown here is derived from an EMBL/GenBank/DDBJ whole genome shotgun (WGS) entry which is preliminary data.</text>
</comment>
<evidence type="ECO:0000313" key="3">
    <source>
        <dbReference type="Proteomes" id="UP001243330"/>
    </source>
</evidence>
<dbReference type="EMBL" id="JAQOWY010000001">
    <property type="protein sequence ID" value="KAK1857323.1"/>
    <property type="molecule type" value="Genomic_DNA"/>
</dbReference>
<accession>A0AAD9B051</accession>
<keyword evidence="1" id="KW-0472">Membrane</keyword>
<dbReference type="Proteomes" id="UP001243330">
    <property type="component" value="Unassembled WGS sequence"/>
</dbReference>
<keyword evidence="1" id="KW-1133">Transmembrane helix</keyword>
<organism evidence="2 3">
    <name type="scientific">Colletotrichum chrysophilum</name>
    <dbReference type="NCBI Taxonomy" id="1836956"/>
    <lineage>
        <taxon>Eukaryota</taxon>
        <taxon>Fungi</taxon>
        <taxon>Dikarya</taxon>
        <taxon>Ascomycota</taxon>
        <taxon>Pezizomycotina</taxon>
        <taxon>Sordariomycetes</taxon>
        <taxon>Hypocreomycetidae</taxon>
        <taxon>Glomerellales</taxon>
        <taxon>Glomerellaceae</taxon>
        <taxon>Colletotrichum</taxon>
        <taxon>Colletotrichum gloeosporioides species complex</taxon>
    </lineage>
</organism>
<dbReference type="AlphaFoldDB" id="A0AAD9B051"/>
<feature type="transmembrane region" description="Helical" evidence="1">
    <location>
        <begin position="344"/>
        <end position="372"/>
    </location>
</feature>
<proteinExistence type="predicted"/>
<keyword evidence="3" id="KW-1185">Reference proteome</keyword>
<evidence type="ECO:0000313" key="2">
    <source>
        <dbReference type="EMBL" id="KAK1857323.1"/>
    </source>
</evidence>
<reference evidence="2" key="1">
    <citation type="submission" date="2023-01" db="EMBL/GenBank/DDBJ databases">
        <title>Colletotrichum chrysophilum M932 genome sequence.</title>
        <authorList>
            <person name="Baroncelli R."/>
        </authorList>
    </citation>
    <scope>NUCLEOTIDE SEQUENCE</scope>
    <source>
        <strain evidence="2">M932</strain>
    </source>
</reference>
<name>A0AAD9B051_9PEZI</name>
<evidence type="ECO:0000256" key="1">
    <source>
        <dbReference type="SAM" id="Phobius"/>
    </source>
</evidence>
<keyword evidence="1" id="KW-0812">Transmembrane</keyword>
<gene>
    <name evidence="2" type="ORF">CCHR01_00104</name>
</gene>
<protein>
    <submittedName>
        <fullName evidence="2">Uncharacterized protein</fullName>
    </submittedName>
</protein>